<dbReference type="PROSITE" id="PS00093">
    <property type="entry name" value="N4_MTASE"/>
    <property type="match status" value="1"/>
</dbReference>
<protein>
    <recommendedName>
        <fullName evidence="2">site-specific DNA-methyltransferase (cytosine-N(4)-specific)</fullName>
        <ecNumber evidence="2">2.1.1.113</ecNumber>
    </recommendedName>
</protein>
<evidence type="ECO:0000256" key="7">
    <source>
        <dbReference type="ARBA" id="ARBA00049120"/>
    </source>
</evidence>
<evidence type="ECO:0000256" key="5">
    <source>
        <dbReference type="ARBA" id="ARBA00022691"/>
    </source>
</evidence>
<comment type="similarity">
    <text evidence="1">Belongs to the N(4)/N(6)-methyltransferase family. N(4) subfamily.</text>
</comment>
<evidence type="ECO:0000256" key="6">
    <source>
        <dbReference type="ARBA" id="ARBA00022747"/>
    </source>
</evidence>
<dbReference type="GO" id="GO:0009307">
    <property type="term" value="P:DNA restriction-modification system"/>
    <property type="evidence" value="ECO:0007669"/>
    <property type="project" value="UniProtKB-KW"/>
</dbReference>
<organism evidence="8">
    <name type="scientific">marine metagenome</name>
    <dbReference type="NCBI Taxonomy" id="408172"/>
    <lineage>
        <taxon>unclassified sequences</taxon>
        <taxon>metagenomes</taxon>
        <taxon>ecological metagenomes</taxon>
    </lineage>
</organism>
<comment type="catalytic activity">
    <reaction evidence="7">
        <text>a 2'-deoxycytidine in DNA + S-adenosyl-L-methionine = an N(4)-methyl-2'-deoxycytidine in DNA + S-adenosyl-L-homocysteine + H(+)</text>
        <dbReference type="Rhea" id="RHEA:16857"/>
        <dbReference type="Rhea" id="RHEA-COMP:11369"/>
        <dbReference type="Rhea" id="RHEA-COMP:13674"/>
        <dbReference type="ChEBI" id="CHEBI:15378"/>
        <dbReference type="ChEBI" id="CHEBI:57856"/>
        <dbReference type="ChEBI" id="CHEBI:59789"/>
        <dbReference type="ChEBI" id="CHEBI:85452"/>
        <dbReference type="ChEBI" id="CHEBI:137933"/>
        <dbReference type="EC" id="2.1.1.113"/>
    </reaction>
</comment>
<dbReference type="GO" id="GO:0015667">
    <property type="term" value="F:site-specific DNA-methyltransferase (cytosine-N4-specific) activity"/>
    <property type="evidence" value="ECO:0007669"/>
    <property type="project" value="UniProtKB-EC"/>
</dbReference>
<proteinExistence type="inferred from homology"/>
<name>A0A381ZYG5_9ZZZZ</name>
<keyword evidence="4" id="KW-0808">Transferase</keyword>
<keyword evidence="5" id="KW-0949">S-adenosyl-L-methionine</keyword>
<sequence>MFKPKDKVVGQSPHGLSLAWSYMPHSFEVKCGWMRTPMSVWEDEEAFKKGIKKILSGIFWTKREYHTVGISDIRSLMRRFSNTQIVSNYRPTAAATMYDKFMDKDSPLVGGKAGVTWDMSCGYGGRLLGSMAADVNYIGTDPCTKTFEGLEQIKEDWGSKNKTIELHKVGSEDFCPTRNSIDLCFTSPPYYDWEKYSDEDTQSYIKYPTREEWLNGFLLETIKMCHFGLKPGGILAMNVANTKRIKNFEEETLRLAKMVDFKHIDTWYLHLSSQNGIAKREPIFIFKK</sequence>
<dbReference type="GO" id="GO:0003677">
    <property type="term" value="F:DNA binding"/>
    <property type="evidence" value="ECO:0007669"/>
    <property type="project" value="InterPro"/>
</dbReference>
<dbReference type="GO" id="GO:0032259">
    <property type="term" value="P:methylation"/>
    <property type="evidence" value="ECO:0007669"/>
    <property type="project" value="UniProtKB-KW"/>
</dbReference>
<dbReference type="EMBL" id="UINC01023038">
    <property type="protein sequence ID" value="SVA93902.1"/>
    <property type="molecule type" value="Genomic_DNA"/>
</dbReference>
<dbReference type="AlphaFoldDB" id="A0A381ZYG5"/>
<keyword evidence="6" id="KW-0680">Restriction system</keyword>
<dbReference type="InterPro" id="IPR029063">
    <property type="entry name" value="SAM-dependent_MTases_sf"/>
</dbReference>
<evidence type="ECO:0000256" key="2">
    <source>
        <dbReference type="ARBA" id="ARBA00012185"/>
    </source>
</evidence>
<dbReference type="SUPFAM" id="SSF53335">
    <property type="entry name" value="S-adenosyl-L-methionine-dependent methyltransferases"/>
    <property type="match status" value="1"/>
</dbReference>
<dbReference type="EC" id="2.1.1.113" evidence="2"/>
<gene>
    <name evidence="8" type="ORF">METZ01_LOCUS146756</name>
</gene>
<evidence type="ECO:0000256" key="1">
    <source>
        <dbReference type="ARBA" id="ARBA00010203"/>
    </source>
</evidence>
<evidence type="ECO:0000256" key="3">
    <source>
        <dbReference type="ARBA" id="ARBA00022603"/>
    </source>
</evidence>
<evidence type="ECO:0000313" key="8">
    <source>
        <dbReference type="EMBL" id="SVA93902.1"/>
    </source>
</evidence>
<dbReference type="InterPro" id="IPR017985">
    <property type="entry name" value="MeTrfase_CN4_CS"/>
</dbReference>
<keyword evidence="3" id="KW-0489">Methyltransferase</keyword>
<accession>A0A381ZYG5</accession>
<reference evidence="8" key="1">
    <citation type="submission" date="2018-05" db="EMBL/GenBank/DDBJ databases">
        <authorList>
            <person name="Lanie J.A."/>
            <person name="Ng W.-L."/>
            <person name="Kazmierczak K.M."/>
            <person name="Andrzejewski T.M."/>
            <person name="Davidsen T.M."/>
            <person name="Wayne K.J."/>
            <person name="Tettelin H."/>
            <person name="Glass J.I."/>
            <person name="Rusch D."/>
            <person name="Podicherti R."/>
            <person name="Tsui H.-C.T."/>
            <person name="Winkler M.E."/>
        </authorList>
    </citation>
    <scope>NUCLEOTIDE SEQUENCE</scope>
</reference>
<evidence type="ECO:0000256" key="4">
    <source>
        <dbReference type="ARBA" id="ARBA00022679"/>
    </source>
</evidence>
<dbReference type="Gene3D" id="3.40.50.150">
    <property type="entry name" value="Vaccinia Virus protein VP39"/>
    <property type="match status" value="1"/>
</dbReference>